<accession>A0A8J3IGA7</accession>
<evidence type="ECO:0000313" key="2">
    <source>
        <dbReference type="Proteomes" id="UP000597444"/>
    </source>
</evidence>
<comment type="caution">
    <text evidence="1">The sequence shown here is derived from an EMBL/GenBank/DDBJ whole genome shotgun (WGS) entry which is preliminary data.</text>
</comment>
<protein>
    <submittedName>
        <fullName evidence="1">ATPase AAA</fullName>
    </submittedName>
</protein>
<dbReference type="RefSeq" id="WP_220201914.1">
    <property type="nucleotide sequence ID" value="NZ_BNJK01000001.1"/>
</dbReference>
<dbReference type="AlphaFoldDB" id="A0A8J3IGA7"/>
<dbReference type="SUPFAM" id="SSF52540">
    <property type="entry name" value="P-loop containing nucleoside triphosphate hydrolases"/>
    <property type="match status" value="1"/>
</dbReference>
<name>A0A8J3IGA7_9CHLR</name>
<dbReference type="EMBL" id="BNJK01000001">
    <property type="protein sequence ID" value="GHO90987.1"/>
    <property type="molecule type" value="Genomic_DNA"/>
</dbReference>
<proteinExistence type="predicted"/>
<dbReference type="Gene3D" id="3.40.50.300">
    <property type="entry name" value="P-loop containing nucleotide triphosphate hydrolases"/>
    <property type="match status" value="1"/>
</dbReference>
<reference evidence="1" key="1">
    <citation type="submission" date="2020-10" db="EMBL/GenBank/DDBJ databases">
        <title>Taxonomic study of unclassified bacteria belonging to the class Ktedonobacteria.</title>
        <authorList>
            <person name="Yabe S."/>
            <person name="Wang C.M."/>
            <person name="Zheng Y."/>
            <person name="Sakai Y."/>
            <person name="Cavaletti L."/>
            <person name="Monciardini P."/>
            <person name="Donadio S."/>
        </authorList>
    </citation>
    <scope>NUCLEOTIDE SEQUENCE</scope>
    <source>
        <strain evidence="1">ID150040</strain>
    </source>
</reference>
<organism evidence="1 2">
    <name type="scientific">Reticulibacter mediterranei</name>
    <dbReference type="NCBI Taxonomy" id="2778369"/>
    <lineage>
        <taxon>Bacteria</taxon>
        <taxon>Bacillati</taxon>
        <taxon>Chloroflexota</taxon>
        <taxon>Ktedonobacteria</taxon>
        <taxon>Ktedonobacterales</taxon>
        <taxon>Reticulibacteraceae</taxon>
        <taxon>Reticulibacter</taxon>
    </lineage>
</organism>
<sequence length="237" mass="27588">MEEKKQMLSQSEIAKALTHVLWVAGSPCSGKSMISHTITRIYVFLDYHLDALAENHFARRVAAGDAEAQAFLNMSMDQRWVERSVETLVQETVESWTRDFQLVIEDLLAMPKERIIVAEGNFFPACVAPYLSSNHQAIWLTPTDTFCEQARRRKKADLTRRQKRHGMFNEGSDPEKHLRNLIERDRQLARYVKQQAEELHLPLLEVDGSRSPEEMTELVERHFDPYLIQHFRKKKPA</sequence>
<evidence type="ECO:0000313" key="1">
    <source>
        <dbReference type="EMBL" id="GHO90987.1"/>
    </source>
</evidence>
<keyword evidence="2" id="KW-1185">Reference proteome</keyword>
<dbReference type="InterPro" id="IPR027417">
    <property type="entry name" value="P-loop_NTPase"/>
</dbReference>
<gene>
    <name evidence="1" type="ORF">KSF_010350</name>
</gene>
<dbReference type="Proteomes" id="UP000597444">
    <property type="component" value="Unassembled WGS sequence"/>
</dbReference>